<protein>
    <submittedName>
        <fullName evidence="2">B12 binding domain protein</fullName>
    </submittedName>
</protein>
<dbReference type="InterPro" id="IPR036724">
    <property type="entry name" value="Cobalamin-bd_sf"/>
</dbReference>
<dbReference type="AlphaFoldDB" id="A0A1L9NXD4"/>
<reference evidence="2 3" key="1">
    <citation type="submission" date="2016-10" db="EMBL/GenBank/DDBJ databases">
        <title>Genome sequence of Planktotalea frisia SH6-1.</title>
        <authorList>
            <person name="Poehlein A."/>
            <person name="Bakenhus I."/>
            <person name="Voget S."/>
            <person name="Brinkhoff T."/>
            <person name="Simon M."/>
        </authorList>
    </citation>
    <scope>NUCLEOTIDE SEQUENCE [LARGE SCALE GENOMIC DNA]</scope>
    <source>
        <strain evidence="2 3">SH6-1</strain>
    </source>
</reference>
<accession>A0A1L9NXD4</accession>
<dbReference type="EMBL" id="MLCB01000129">
    <property type="protein sequence ID" value="OJI93853.1"/>
    <property type="molecule type" value="Genomic_DNA"/>
</dbReference>
<dbReference type="STRING" id="696762.PFRI_19140"/>
<dbReference type="InterPro" id="IPR006158">
    <property type="entry name" value="Cobalamin-bd"/>
</dbReference>
<evidence type="ECO:0000259" key="1">
    <source>
        <dbReference type="PROSITE" id="PS51332"/>
    </source>
</evidence>
<name>A0A1L9NXD4_9RHOB</name>
<dbReference type="GO" id="GO:0031419">
    <property type="term" value="F:cobalamin binding"/>
    <property type="evidence" value="ECO:0007669"/>
    <property type="project" value="InterPro"/>
</dbReference>
<dbReference type="RefSeq" id="WP_084649659.1">
    <property type="nucleotide sequence ID" value="NZ_JABBAN010000139.1"/>
</dbReference>
<proteinExistence type="predicted"/>
<evidence type="ECO:0000313" key="3">
    <source>
        <dbReference type="Proteomes" id="UP000184514"/>
    </source>
</evidence>
<dbReference type="Pfam" id="PF02310">
    <property type="entry name" value="B12-binding"/>
    <property type="match status" value="1"/>
</dbReference>
<keyword evidence="3" id="KW-1185">Reference proteome</keyword>
<dbReference type="SUPFAM" id="SSF52242">
    <property type="entry name" value="Cobalamin (vitamin B12)-binding domain"/>
    <property type="match status" value="1"/>
</dbReference>
<comment type="caution">
    <text evidence="2">The sequence shown here is derived from an EMBL/GenBank/DDBJ whole genome shotgun (WGS) entry which is preliminary data.</text>
</comment>
<dbReference type="Gene3D" id="3.40.50.280">
    <property type="entry name" value="Cobalamin-binding domain"/>
    <property type="match status" value="1"/>
</dbReference>
<sequence length="281" mass="30996">MAGEKRALMGNAGFGALEIDVYERNKSNIHRLRDHLPEDLVANLAREVIRRVVSKADTIEAEIEAPNAEDLEQLAHALIDTDDTIAPQLILGLRTGGKGAEAIYIAHLAAAARLLGDWWEEDRVRFSQVTLATGRIFAIMRGMKHMFEPVALVEGKSALFASVPGEDHTLGIRMAADLFRKEGWDITVKTGLDHDALVEQIEQTPARILGLSMSGKHSFEALSRLVLAVRISAPHLSIFLSGQSVDENMHLLELMEFDGISSDVEDAKERLSELWADSISR</sequence>
<dbReference type="PROSITE" id="PS51332">
    <property type="entry name" value="B12_BINDING"/>
    <property type="match status" value="1"/>
</dbReference>
<organism evidence="2 3">
    <name type="scientific">Planktotalea frisia</name>
    <dbReference type="NCBI Taxonomy" id="696762"/>
    <lineage>
        <taxon>Bacteria</taxon>
        <taxon>Pseudomonadati</taxon>
        <taxon>Pseudomonadota</taxon>
        <taxon>Alphaproteobacteria</taxon>
        <taxon>Rhodobacterales</taxon>
        <taxon>Paracoccaceae</taxon>
        <taxon>Planktotalea</taxon>
    </lineage>
</organism>
<dbReference type="OrthoDB" id="5498228at2"/>
<feature type="domain" description="B12-binding" evidence="1">
    <location>
        <begin position="155"/>
        <end position="281"/>
    </location>
</feature>
<dbReference type="GO" id="GO:0046872">
    <property type="term" value="F:metal ion binding"/>
    <property type="evidence" value="ECO:0007669"/>
    <property type="project" value="InterPro"/>
</dbReference>
<dbReference type="Proteomes" id="UP000184514">
    <property type="component" value="Unassembled WGS sequence"/>
</dbReference>
<gene>
    <name evidence="2" type="ORF">PFRI_19140</name>
</gene>
<evidence type="ECO:0000313" key="2">
    <source>
        <dbReference type="EMBL" id="OJI93853.1"/>
    </source>
</evidence>